<dbReference type="AlphaFoldDB" id="F0R5A8"/>
<dbReference type="HOGENOM" id="CLU_034649_0_0_10"/>
<keyword evidence="10" id="KW-1185">Reference proteome</keyword>
<evidence type="ECO:0000256" key="5">
    <source>
        <dbReference type="ARBA" id="ARBA00022729"/>
    </source>
</evidence>
<reference evidence="9 10" key="1">
    <citation type="journal article" date="2011" name="Stand. Genomic Sci.">
        <title>Complete genome sequence of Bacteroides salanitronis type strain (BL78).</title>
        <authorList>
            <person name="Gronow S."/>
            <person name="Held B."/>
            <person name="Lucas S."/>
            <person name="Lapidus A."/>
            <person name="Del Rio T.G."/>
            <person name="Nolan M."/>
            <person name="Tice H."/>
            <person name="Deshpande S."/>
            <person name="Cheng J.F."/>
            <person name="Pitluck S."/>
            <person name="Liolios K."/>
            <person name="Pagani I."/>
            <person name="Ivanova N."/>
            <person name="Mavromatis K."/>
            <person name="Pati A."/>
            <person name="Tapia R."/>
            <person name="Han C."/>
            <person name="Goodwin L."/>
            <person name="Chen A."/>
            <person name="Palaniappan K."/>
            <person name="Land M."/>
            <person name="Hauser L."/>
            <person name="Chang Y.J."/>
            <person name="Jeffries C.D."/>
            <person name="Brambilla E.M."/>
            <person name="Rohde M."/>
            <person name="Goker M."/>
            <person name="Detter J.C."/>
            <person name="Woyke T."/>
            <person name="Bristow J."/>
            <person name="Markowitz V."/>
            <person name="Hugenholtz P."/>
            <person name="Kyrpides N.C."/>
            <person name="Klenk H.P."/>
            <person name="Eisen J.A."/>
        </authorList>
    </citation>
    <scope>NUCLEOTIDE SEQUENCE [LARGE SCALE GENOMIC DNA]</scope>
    <source>
        <strain evidence="9 10">DSM 18170</strain>
    </source>
</reference>
<accession>F0R5A8</accession>
<keyword evidence="5 8" id="KW-0732">Signal</keyword>
<evidence type="ECO:0000256" key="8">
    <source>
        <dbReference type="SAM" id="SignalP"/>
    </source>
</evidence>
<dbReference type="PANTHER" id="PTHR35093:SF8">
    <property type="entry name" value="OUTER MEMBRANE PROTEIN NMB0088-RELATED"/>
    <property type="match status" value="1"/>
</dbReference>
<evidence type="ECO:0000256" key="6">
    <source>
        <dbReference type="ARBA" id="ARBA00023136"/>
    </source>
</evidence>
<organism evidence="9 10">
    <name type="scientific">Phocaeicola salanitronis (strain DSM 18170 / JCM 13657 / CCUG 60908 / BL78)</name>
    <name type="common">Bacteroides salanitronis</name>
    <dbReference type="NCBI Taxonomy" id="667015"/>
    <lineage>
        <taxon>Bacteria</taxon>
        <taxon>Pseudomonadati</taxon>
        <taxon>Bacteroidota</taxon>
        <taxon>Bacteroidia</taxon>
        <taxon>Bacteroidales</taxon>
        <taxon>Bacteroidaceae</taxon>
        <taxon>Phocaeicola</taxon>
    </lineage>
</organism>
<evidence type="ECO:0000256" key="4">
    <source>
        <dbReference type="ARBA" id="ARBA00022692"/>
    </source>
</evidence>
<dbReference type="OrthoDB" id="9765571at2"/>
<keyword evidence="3" id="KW-1134">Transmembrane beta strand</keyword>
<evidence type="ECO:0000313" key="10">
    <source>
        <dbReference type="Proteomes" id="UP000007486"/>
    </source>
</evidence>
<dbReference type="RefSeq" id="WP_013616194.1">
    <property type="nucleotide sequence ID" value="NC_015164.1"/>
</dbReference>
<gene>
    <name evidence="9" type="ordered locus">Bacsa_0120</name>
</gene>
<dbReference type="GO" id="GO:0009279">
    <property type="term" value="C:cell outer membrane"/>
    <property type="evidence" value="ECO:0007669"/>
    <property type="project" value="UniProtKB-SubCell"/>
</dbReference>
<dbReference type="Gene3D" id="2.40.160.60">
    <property type="entry name" value="Outer membrane protein transport protein (OMPP1/FadL/TodX)"/>
    <property type="match status" value="1"/>
</dbReference>
<dbReference type="SUPFAM" id="SSF56935">
    <property type="entry name" value="Porins"/>
    <property type="match status" value="1"/>
</dbReference>
<evidence type="ECO:0000313" key="9">
    <source>
        <dbReference type="EMBL" id="ADY34732.1"/>
    </source>
</evidence>
<keyword evidence="6" id="KW-0472">Membrane</keyword>
<comment type="subcellular location">
    <subcellularLocation>
        <location evidence="1">Cell outer membrane</location>
        <topology evidence="1">Multi-pass membrane protein</topology>
    </subcellularLocation>
</comment>
<proteinExistence type="inferred from homology"/>
<evidence type="ECO:0000256" key="7">
    <source>
        <dbReference type="ARBA" id="ARBA00023237"/>
    </source>
</evidence>
<keyword evidence="4" id="KW-0812">Transmembrane</keyword>
<sequence>MKAKIISFGILAMAASAAVAQTQYDAVRFGTGELNGTARFVGMGGAMSALGADISTMGTNPAGIGMFRSNDVSVSFGFNKNMTESDFGGSVMKDDRTRASFDQIGIVYSMKIGNRTDLRYLNFGFNYHKLANFNRQFSSGGNLNGASMSWQMQDMMLNSGDVYSQETFNDLLDNDNPYRSDAFLYTPFLSMMGARTGLVSSSGDFGDTSEFYMMGWNGQNGQYYSREEGGINAYDFNVSFNVKDRFYFGLTLGVYDVNYHRYSSYAETIVDDYEADNGGFTLNNWFDTEGTGFDLKFGTIIRPFEYSPFRIGLAVHTPIWYALSDTYTSTLGTNVLAMPEDYSENLGEYFPSGAYGWDYLLNTPWKVNVSMGTTVGTVLALDAEYEYANYGASKYKDRDGYELASSNEAVDKYLKSTHTVRVGMEAKLTPKFSFRAGYNYMTSPIKDNSARYVPSLPTNAADQIVYDVTRTDPEYHNLKARNTLTLGLGYRGNLFYCDVAYKYDFYKSDFYMFDDYRFSDDGNSIVGRNQPAEVNHDRHQLLFTLGVNF</sequence>
<dbReference type="STRING" id="667015.Bacsa_0120"/>
<evidence type="ECO:0000256" key="1">
    <source>
        <dbReference type="ARBA" id="ARBA00004571"/>
    </source>
</evidence>
<name>F0R5A8_PHOSB</name>
<dbReference type="eggNOG" id="COG2067">
    <property type="taxonomic scope" value="Bacteria"/>
</dbReference>
<dbReference type="PANTHER" id="PTHR35093">
    <property type="entry name" value="OUTER MEMBRANE PROTEIN NMB0088-RELATED"/>
    <property type="match status" value="1"/>
</dbReference>
<comment type="similarity">
    <text evidence="2">Belongs to the OmpP1/FadL family.</text>
</comment>
<dbReference type="KEGG" id="bsa:Bacsa_0120"/>
<dbReference type="EMBL" id="CP002530">
    <property type="protein sequence ID" value="ADY34732.1"/>
    <property type="molecule type" value="Genomic_DNA"/>
</dbReference>
<feature type="signal peptide" evidence="8">
    <location>
        <begin position="1"/>
        <end position="20"/>
    </location>
</feature>
<protein>
    <recommendedName>
        <fullName evidence="11">Hemin receptor</fullName>
    </recommendedName>
</protein>
<dbReference type="Proteomes" id="UP000007486">
    <property type="component" value="Chromosome"/>
</dbReference>
<dbReference type="GO" id="GO:0015483">
    <property type="term" value="F:long-chain fatty acid transporting porin activity"/>
    <property type="evidence" value="ECO:0007669"/>
    <property type="project" value="TreeGrafter"/>
</dbReference>
<keyword evidence="7" id="KW-0998">Cell outer membrane</keyword>
<evidence type="ECO:0000256" key="2">
    <source>
        <dbReference type="ARBA" id="ARBA00008163"/>
    </source>
</evidence>
<evidence type="ECO:0000256" key="3">
    <source>
        <dbReference type="ARBA" id="ARBA00022452"/>
    </source>
</evidence>
<evidence type="ECO:0008006" key="11">
    <source>
        <dbReference type="Google" id="ProtNLM"/>
    </source>
</evidence>
<dbReference type="InterPro" id="IPR005017">
    <property type="entry name" value="OMPP1/FadL/TodX"/>
</dbReference>
<feature type="chain" id="PRO_5003257468" description="Hemin receptor" evidence="8">
    <location>
        <begin position="21"/>
        <end position="549"/>
    </location>
</feature>